<keyword evidence="1" id="KW-0812">Transmembrane</keyword>
<keyword evidence="3" id="KW-1185">Reference proteome</keyword>
<dbReference type="OrthoDB" id="2005058at2"/>
<reference evidence="2 3" key="1">
    <citation type="submission" date="2016-10" db="EMBL/GenBank/DDBJ databases">
        <authorList>
            <person name="de Groot N.N."/>
        </authorList>
    </citation>
    <scope>NUCLEOTIDE SEQUENCE [LARGE SCALE GENOMIC DNA]</scope>
    <source>
        <strain evidence="2 3">KHGC13</strain>
    </source>
</reference>
<proteinExistence type="predicted"/>
<evidence type="ECO:0000313" key="3">
    <source>
        <dbReference type="Proteomes" id="UP000198817"/>
    </source>
</evidence>
<dbReference type="Proteomes" id="UP000198817">
    <property type="component" value="Unassembled WGS sequence"/>
</dbReference>
<dbReference type="AlphaFoldDB" id="A0A1I7GHW2"/>
<accession>A0A1I7GHW2</accession>
<dbReference type="EMBL" id="FPBT01000007">
    <property type="protein sequence ID" value="SFU48023.1"/>
    <property type="molecule type" value="Genomic_DNA"/>
</dbReference>
<evidence type="ECO:0000313" key="2">
    <source>
        <dbReference type="EMBL" id="SFU48023.1"/>
    </source>
</evidence>
<dbReference type="STRING" id="155865.SAMN05216515_10911"/>
<organism evidence="2 3">
    <name type="scientific">Eubacterium pyruvativorans</name>
    <dbReference type="NCBI Taxonomy" id="155865"/>
    <lineage>
        <taxon>Bacteria</taxon>
        <taxon>Bacillati</taxon>
        <taxon>Bacillota</taxon>
        <taxon>Clostridia</taxon>
        <taxon>Eubacteriales</taxon>
        <taxon>Eubacteriaceae</taxon>
        <taxon>Eubacterium</taxon>
    </lineage>
</organism>
<feature type="transmembrane region" description="Helical" evidence="1">
    <location>
        <begin position="41"/>
        <end position="60"/>
    </location>
</feature>
<dbReference type="RefSeq" id="WP_090470766.1">
    <property type="nucleotide sequence ID" value="NZ_FOWF01000009.1"/>
</dbReference>
<keyword evidence="1" id="KW-0472">Membrane</keyword>
<protein>
    <submittedName>
        <fullName evidence="2">Uncharacterized protein</fullName>
    </submittedName>
</protein>
<gene>
    <name evidence="2" type="ORF">SAMN05216508_10711</name>
</gene>
<feature type="transmembrane region" description="Helical" evidence="1">
    <location>
        <begin position="67"/>
        <end position="87"/>
    </location>
</feature>
<sequence>MRIWKLISGIVSIVLAAFVIFQSSAAGLYNAMSGNNESGGTAGLFTALLMIAGGVVSIAIRNRDGKGGNIALIVLFGLGALIGFTMAGSYSDLMIWAGWCLVCAVLALLSVWKDKKQK</sequence>
<feature type="transmembrane region" description="Helical" evidence="1">
    <location>
        <begin position="93"/>
        <end position="112"/>
    </location>
</feature>
<keyword evidence="1" id="KW-1133">Transmembrane helix</keyword>
<evidence type="ECO:0000256" key="1">
    <source>
        <dbReference type="SAM" id="Phobius"/>
    </source>
</evidence>
<name>A0A1I7GHW2_9FIRM</name>